<dbReference type="InterPro" id="IPR043504">
    <property type="entry name" value="Peptidase_S1_PA_chymotrypsin"/>
</dbReference>
<accession>A0A2H1VGQ8</accession>
<dbReference type="InterPro" id="IPR009003">
    <property type="entry name" value="Peptidase_S1_PA"/>
</dbReference>
<evidence type="ECO:0000256" key="4">
    <source>
        <dbReference type="ARBA" id="ARBA00022825"/>
    </source>
</evidence>
<comment type="similarity">
    <text evidence="1">Belongs to the peptidase S1 family.</text>
</comment>
<dbReference type="InterPro" id="IPR001314">
    <property type="entry name" value="Peptidase_S1A"/>
</dbReference>
<evidence type="ECO:0000256" key="1">
    <source>
        <dbReference type="ARBA" id="ARBA00007664"/>
    </source>
</evidence>
<evidence type="ECO:0000256" key="2">
    <source>
        <dbReference type="ARBA" id="ARBA00022670"/>
    </source>
</evidence>
<keyword evidence="6" id="KW-0732">Signal</keyword>
<dbReference type="GO" id="GO:0004252">
    <property type="term" value="F:serine-type endopeptidase activity"/>
    <property type="evidence" value="ECO:0007669"/>
    <property type="project" value="InterPro"/>
</dbReference>
<keyword evidence="3" id="KW-0378">Hydrolase</keyword>
<dbReference type="PROSITE" id="PS00134">
    <property type="entry name" value="TRYPSIN_HIS"/>
    <property type="match status" value="1"/>
</dbReference>
<evidence type="ECO:0000256" key="5">
    <source>
        <dbReference type="ARBA" id="ARBA00023157"/>
    </source>
</evidence>
<keyword evidence="4" id="KW-0720">Serine protease</keyword>
<dbReference type="PRINTS" id="PR00722">
    <property type="entry name" value="CHYMOTRYPSIN"/>
</dbReference>
<evidence type="ECO:0000259" key="7">
    <source>
        <dbReference type="PROSITE" id="PS50240"/>
    </source>
</evidence>
<keyword evidence="5" id="KW-1015">Disulfide bond</keyword>
<dbReference type="GO" id="GO:0006508">
    <property type="term" value="P:proteolysis"/>
    <property type="evidence" value="ECO:0007669"/>
    <property type="project" value="UniProtKB-KW"/>
</dbReference>
<feature type="domain" description="Peptidase S1" evidence="7">
    <location>
        <begin position="24"/>
        <end position="261"/>
    </location>
</feature>
<gene>
    <name evidence="8" type="ORF">SFRICE_004673</name>
</gene>
<name>A0A2H1VGQ8_SPOFR</name>
<dbReference type="Pfam" id="PF00089">
    <property type="entry name" value="Trypsin"/>
    <property type="match status" value="1"/>
</dbReference>
<evidence type="ECO:0000256" key="6">
    <source>
        <dbReference type="SAM" id="SignalP"/>
    </source>
</evidence>
<dbReference type="InterPro" id="IPR018114">
    <property type="entry name" value="TRYPSIN_HIS"/>
</dbReference>
<dbReference type="AlphaFoldDB" id="A0A2H1VGQ8"/>
<sequence length="261" mass="27457">MATLTVLAVLLFAGIACGTPASRISGGTEASVEDYPSIVQVEFLGTASGIWSQSCGGHILTARYILSAAHCFHGIFYDPKNRRIRAGSSDRNTGGIVAYVDVEINHPTYGASDMDGDISVVRLLTSLVYSPVVQQGPIIIDGFVLPYRLPVTLAGWGATEVGGLASPKLMAASVEILETEACQDVYGALSIPREVTDNMICSRLTEDNAGDACPGDFGGPLYYDDILVGVLSWAEGCGSNSLPAVSTRVASYTNWIIEAAV</sequence>
<dbReference type="SUPFAM" id="SSF50494">
    <property type="entry name" value="Trypsin-like serine proteases"/>
    <property type="match status" value="1"/>
</dbReference>
<organism evidence="8">
    <name type="scientific">Spodoptera frugiperda</name>
    <name type="common">Fall armyworm</name>
    <dbReference type="NCBI Taxonomy" id="7108"/>
    <lineage>
        <taxon>Eukaryota</taxon>
        <taxon>Metazoa</taxon>
        <taxon>Ecdysozoa</taxon>
        <taxon>Arthropoda</taxon>
        <taxon>Hexapoda</taxon>
        <taxon>Insecta</taxon>
        <taxon>Pterygota</taxon>
        <taxon>Neoptera</taxon>
        <taxon>Endopterygota</taxon>
        <taxon>Lepidoptera</taxon>
        <taxon>Glossata</taxon>
        <taxon>Ditrysia</taxon>
        <taxon>Noctuoidea</taxon>
        <taxon>Noctuidae</taxon>
        <taxon>Amphipyrinae</taxon>
        <taxon>Spodoptera</taxon>
    </lineage>
</organism>
<evidence type="ECO:0000256" key="3">
    <source>
        <dbReference type="ARBA" id="ARBA00022801"/>
    </source>
</evidence>
<protein>
    <submittedName>
        <fullName evidence="8">SFRICE_004673</fullName>
    </submittedName>
</protein>
<evidence type="ECO:0000313" key="8">
    <source>
        <dbReference type="EMBL" id="SOQ39996.1"/>
    </source>
</evidence>
<dbReference type="PROSITE" id="PS50240">
    <property type="entry name" value="TRYPSIN_DOM"/>
    <property type="match status" value="1"/>
</dbReference>
<dbReference type="Gene3D" id="2.40.10.10">
    <property type="entry name" value="Trypsin-like serine proteases"/>
    <property type="match status" value="1"/>
</dbReference>
<reference evidence="8" key="1">
    <citation type="submission" date="2016-07" db="EMBL/GenBank/DDBJ databases">
        <authorList>
            <person name="Bretaudeau A."/>
        </authorList>
    </citation>
    <scope>NUCLEOTIDE SEQUENCE</scope>
    <source>
        <strain evidence="8">Rice</strain>
        <tissue evidence="8">Whole body</tissue>
    </source>
</reference>
<dbReference type="PANTHER" id="PTHR24276:SF91">
    <property type="entry name" value="AT26814P-RELATED"/>
    <property type="match status" value="1"/>
</dbReference>
<dbReference type="InterPro" id="IPR050430">
    <property type="entry name" value="Peptidase_S1"/>
</dbReference>
<dbReference type="SMART" id="SM00020">
    <property type="entry name" value="Tryp_SPc"/>
    <property type="match status" value="1"/>
</dbReference>
<dbReference type="EMBL" id="ODYU01002467">
    <property type="protein sequence ID" value="SOQ39996.1"/>
    <property type="molecule type" value="Genomic_DNA"/>
</dbReference>
<dbReference type="InterPro" id="IPR001254">
    <property type="entry name" value="Trypsin_dom"/>
</dbReference>
<proteinExistence type="inferred from homology"/>
<feature type="signal peptide" evidence="6">
    <location>
        <begin position="1"/>
        <end position="18"/>
    </location>
</feature>
<feature type="chain" id="PRO_5013635103" evidence="6">
    <location>
        <begin position="19"/>
        <end position="261"/>
    </location>
</feature>
<dbReference type="CDD" id="cd00190">
    <property type="entry name" value="Tryp_SPc"/>
    <property type="match status" value="1"/>
</dbReference>
<keyword evidence="2" id="KW-0645">Protease</keyword>
<dbReference type="PANTHER" id="PTHR24276">
    <property type="entry name" value="POLYSERASE-RELATED"/>
    <property type="match status" value="1"/>
</dbReference>